<reference evidence="1" key="1">
    <citation type="journal article" date="2021" name="Proc. Natl. Acad. Sci. U.S.A.">
        <title>A Catalog of Tens of Thousands of Viruses from Human Metagenomes Reveals Hidden Associations with Chronic Diseases.</title>
        <authorList>
            <person name="Tisza M.J."/>
            <person name="Buck C.B."/>
        </authorList>
    </citation>
    <scope>NUCLEOTIDE SEQUENCE</scope>
    <source>
        <strain evidence="1">CtDmR33</strain>
    </source>
</reference>
<organism evidence="1">
    <name type="scientific">Siphoviridae sp. ctDmR33</name>
    <dbReference type="NCBI Taxonomy" id="2825389"/>
    <lineage>
        <taxon>Viruses</taxon>
        <taxon>Duplodnaviria</taxon>
        <taxon>Heunggongvirae</taxon>
        <taxon>Uroviricota</taxon>
        <taxon>Caudoviricetes</taxon>
    </lineage>
</organism>
<accession>A0A8S5UX48</accession>
<proteinExistence type="predicted"/>
<name>A0A8S5UX48_9CAUD</name>
<evidence type="ECO:0000313" key="1">
    <source>
        <dbReference type="EMBL" id="DAF99020.1"/>
    </source>
</evidence>
<dbReference type="EMBL" id="BK016159">
    <property type="protein sequence ID" value="DAF99020.1"/>
    <property type="molecule type" value="Genomic_DNA"/>
</dbReference>
<protein>
    <submittedName>
        <fullName evidence="1">Uncharacterized protein</fullName>
    </submittedName>
</protein>
<sequence length="29" mass="3304">MRIFTFKCRATFLPPGRPGRHVDDLSSTP</sequence>